<dbReference type="AlphaFoldDB" id="A0AAJ4XA01"/>
<dbReference type="InterPro" id="IPR025049">
    <property type="entry name" value="Mfa-like_1"/>
</dbReference>
<organism evidence="1 2">
    <name type="scientific">Sphingobacterium mizutaii</name>
    <dbReference type="NCBI Taxonomy" id="1010"/>
    <lineage>
        <taxon>Bacteria</taxon>
        <taxon>Pseudomonadati</taxon>
        <taxon>Bacteroidota</taxon>
        <taxon>Sphingobacteriia</taxon>
        <taxon>Sphingobacteriales</taxon>
        <taxon>Sphingobacteriaceae</taxon>
        <taxon>Sphingobacterium</taxon>
    </lineage>
</organism>
<dbReference type="Pfam" id="PF13149">
    <property type="entry name" value="Mfa_like_1"/>
    <property type="match status" value="1"/>
</dbReference>
<evidence type="ECO:0008006" key="3">
    <source>
        <dbReference type="Google" id="ProtNLM"/>
    </source>
</evidence>
<dbReference type="Proteomes" id="UP000215355">
    <property type="component" value="Chromosome 1"/>
</dbReference>
<sequence length="559" mass="63342">MKNRPDLIVFITFITLILFCQCKRPDEIIGSKNGLTFHVQGINEITDTKEILANNNKTNKQGSAEPLIFKKEISTVGGVDYDYLLAESKSFDPKAPSLAVTKPLPLNTKYLIVLYETNAAGEATTYFDQAQATATSEIVIDAYRNKKYRWFAYSFNNGDDISPFNPANPNLTINPTTLEQGQEFLYATGLVQTSDDPEAENRIQITFQRKMSALRIELDARGIFSKIKSTSLEFPKTSNNTGLNNGVFSILNGTYSSISPVAFNALQWSDAIADSIPLGWVKYMEFLTVPSSGNISLSGNIKNTIINSQSVNSEAPNVDFFVDRTFDLVPFNIPAFTPEMGKRYILKIRLIESAINLVGANWARGNLTFFAQDTKNQYRFWYNNNFVNNKAGGMMNFIERDYFDTRPPRPMPQQAPRIWDPCKLVYPEGTWRLPTPTEFDKLISTTNNRVRYNQPGDKGWYAAWINNNVAGPPRYPNKNLSFVAAGYRAMNRTLKEFNYEAGNMVPLFPKYGDKGYYRTSDTSRYMAMYYRESVIFTTMAFDIIQSKDGRGANVRCVRK</sequence>
<protein>
    <recommendedName>
        <fullName evidence="3">Major paralogous domain-containing protein</fullName>
    </recommendedName>
</protein>
<evidence type="ECO:0000313" key="2">
    <source>
        <dbReference type="Proteomes" id="UP000215355"/>
    </source>
</evidence>
<dbReference type="RefSeq" id="WP_093098917.1">
    <property type="nucleotide sequence ID" value="NZ_FNGK01000003.1"/>
</dbReference>
<gene>
    <name evidence="1" type="ORF">SAMEA4412673_01013</name>
</gene>
<name>A0AAJ4XA01_9SPHI</name>
<proteinExistence type="predicted"/>
<evidence type="ECO:0000313" key="1">
    <source>
        <dbReference type="EMBL" id="SNV44902.1"/>
    </source>
</evidence>
<reference evidence="1 2" key="1">
    <citation type="submission" date="2017-06" db="EMBL/GenBank/DDBJ databases">
        <authorList>
            <consortium name="Pathogen Informatics"/>
        </authorList>
    </citation>
    <scope>NUCLEOTIDE SEQUENCE [LARGE SCALE GENOMIC DNA]</scope>
    <source>
        <strain evidence="1 2">NCTC12149</strain>
    </source>
</reference>
<accession>A0AAJ4XA01</accession>
<dbReference type="KEGG" id="smiz:4412673_01013"/>
<dbReference type="EMBL" id="LT906468">
    <property type="protein sequence ID" value="SNV44902.1"/>
    <property type="molecule type" value="Genomic_DNA"/>
</dbReference>